<dbReference type="Gene3D" id="3.40.50.300">
    <property type="entry name" value="P-loop containing nucleotide triphosphate hydrolases"/>
    <property type="match status" value="1"/>
</dbReference>
<name>A0A812D821_ACAPH</name>
<sequence>MTNFQIRTAPRINEVIDFLNYESISRICAHDGASAIHDGCQPILAGAPAATLIPTSTPPAVATLPGHPAHAAAAGHVRKRTYEEARRESIPTRGPTKWPQQESSASAEVGTDEPRIDDAVTVLDFYNSDLNLVIDPDCYGGKNLTEPEGFCFTWAGARATYGVTRGKVFYEVHIIEHLPVNFGDDHTETHPHVVRIGWSIDKSSFQLGEEPNSYGFGGTGKFSVNSKFTNYGEPFGAGDVIGCLLDLESRPPTISYSKNGRWYGVACPLHTHPVGKEDLALFPHVLSKNCKFKVNFGQTTPWFPPPPGFAYIDHVLLNDRVRASKCPPMKSDCEMIMIVGLPGCGKTSWALNMYKTQADKKYYIIGTDSLIDKMRVMGLPRKRFFHGRWDVLIQKATGCLNKLFQIASRRRRNIILDQTNVYATARKRKMRNFQGFYRKSAVLVCEDSELIRRSNKRTKEDGKVVPEEAVLEMKANFSLPDESSKLFDSIEYIELPKEKALKLVEQYNEEGKNKRPARDKVFKHDNRPEQTSPKPFSPRMSQGPPPSHQVIKTEKPQMDVNMGQRAPLPPPPPPPGGKDRFEGRQSRWGPATDVTEPPEKRVKPDPSSALDFIKQEYSGEGEENSPQWQDIHVKQESRSYDGYGGQYSSNASTGSASGSYGTQLASGTYGYQTNSGGWGSREQSTPASYSVQNPTYGTQSYQSSYSSADTEATLRSGASSSTASSSNWYGTTPPANTSAPPPPPPPPPMKQEPVGYNDQYSSYNQLHQSLPPQMTTATPAPDTKAWGIQSQYGTQPSQYSSPPYTDQQAYQSSGQSFDYGRQQYNSSATDSYGQTEQSSYSSAGLQERSGSTQPAAYSAQSQYSGYQQTSSIPNQYGSNQSSQYGHQSSYGTDQQSSYSDNQASNQISQYGSSQQSFYSGSSSSNQSSQYSSNQPGSYNRNQSQYGAGTGGGATNQYSSGNQDSYGSSRYPDPQSNYSSSQSSQYGGVSNQSNQRGSSGGSGQQLYGGYQSQYGGYDQSGGHGGPDSSNRNDQQSYQSHRGDSGLSSSGSSMMQSSSYGQGRGGQWQSSNRQRSDGSGGYGSSSGYSDYQASKPKDEAKKSSGRGENQRRTRWSDADPAPSVQPAQPPESLGGRDMSSSMQGNYPDSGQDNSHQRSDHMGRMDHMGGGRMDHMGGRPDHMGGRPEHMGGRPDHMGGRSDHMGGRPDHMSNRPDHMGGRPDHMGGRPDHMSGRPDHMGGRPDHMGGRPDHMGSRQDHMGGRPDHMGGRQDHMGSRSDGRPDRGGYGRPDRGGYGRPDRGGYGRPDRDGYGRSDRREGRSDRDGRSDRSDRDGRPDRGDRSDRDRSDRSGDRSERDRPDRGGSDRDRDSSRGDRGSDRSDRDSSKPDRSGDRTERTSGDKSDRSTTADKPSRSSSGDKADRSSSSSSSSNNNNNNNNTNSGDKADRSASSSSGEKAERNTTSSSTGEKTERSTEKTDRSSNTSSEKPERSSGNDKPEKTERVEKPDRSINEDTDRSGDKPDRDVRRSDRGRPDRDMDSGDNRPEQMGGRFNAPGGRMDHPGMGRPDFFPDGDRCMDMGPPGQFGGFGGPGDMNRDHGPPGRFMGPRGGMNQPRGPRPNFDGGHPGGPRPRFDGPRRGGPRGMAPRDHGADFGGPGGPGGPGGWNQGNMRGMGPRRPPRFEGRGGGPPRGMRPGGPPRWPRPH</sequence>
<feature type="compositionally biased region" description="Polar residues" evidence="3">
    <location>
        <begin position="758"/>
        <end position="778"/>
    </location>
</feature>
<gene>
    <name evidence="5" type="ORF">SPHA_50385</name>
</gene>
<feature type="compositionally biased region" description="Polar residues" evidence="3">
    <location>
        <begin position="1136"/>
        <end position="1151"/>
    </location>
</feature>
<comment type="caution">
    <text evidence="5">The sequence shown here is derived from an EMBL/GenBank/DDBJ whole genome shotgun (WGS) entry which is preliminary data.</text>
</comment>
<feature type="compositionally biased region" description="Low complexity" evidence="3">
    <location>
        <begin position="647"/>
        <end position="662"/>
    </location>
</feature>
<dbReference type="PANTHER" id="PTHR12381">
    <property type="entry name" value="HETEROGENEOUS NUCLEAR RIBONUCLEOPROTEIN U FAMILY MEMBER"/>
    <property type="match status" value="1"/>
</dbReference>
<dbReference type="Gene3D" id="2.60.120.920">
    <property type="match status" value="1"/>
</dbReference>
<dbReference type="Proteomes" id="UP000597762">
    <property type="component" value="Unassembled WGS sequence"/>
</dbReference>
<keyword evidence="2" id="KW-0539">Nucleus</keyword>
<dbReference type="Pfam" id="PF00622">
    <property type="entry name" value="SPRY"/>
    <property type="match status" value="1"/>
</dbReference>
<dbReference type="EMBL" id="CAHIKZ030002962">
    <property type="protein sequence ID" value="CAE1294447.1"/>
    <property type="molecule type" value="Genomic_DNA"/>
</dbReference>
<feature type="compositionally biased region" description="Gly residues" evidence="3">
    <location>
        <begin position="1579"/>
        <end position="1588"/>
    </location>
</feature>
<feature type="region of interest" description="Disordered" evidence="3">
    <location>
        <begin position="72"/>
        <end position="112"/>
    </location>
</feature>
<feature type="compositionally biased region" description="Polar residues" evidence="3">
    <location>
        <begin position="727"/>
        <end position="738"/>
    </location>
</feature>
<comment type="subcellular location">
    <subcellularLocation>
        <location evidence="1">Nucleus</location>
    </subcellularLocation>
</comment>
<feature type="compositionally biased region" description="Polar residues" evidence="3">
    <location>
        <begin position="892"/>
        <end position="903"/>
    </location>
</feature>
<dbReference type="GO" id="GO:0003723">
    <property type="term" value="F:RNA binding"/>
    <property type="evidence" value="ECO:0007669"/>
    <property type="project" value="TreeGrafter"/>
</dbReference>
<dbReference type="InterPro" id="IPR043136">
    <property type="entry name" value="B30.2/SPRY_sf"/>
</dbReference>
<dbReference type="OrthoDB" id="445357at2759"/>
<feature type="compositionally biased region" description="Polar residues" evidence="3">
    <location>
        <begin position="663"/>
        <end position="698"/>
    </location>
</feature>
<feature type="compositionally biased region" description="Low complexity" evidence="3">
    <location>
        <begin position="851"/>
        <end position="891"/>
    </location>
</feature>
<evidence type="ECO:0000313" key="6">
    <source>
        <dbReference type="Proteomes" id="UP000597762"/>
    </source>
</evidence>
<evidence type="ECO:0000259" key="4">
    <source>
        <dbReference type="PROSITE" id="PS50188"/>
    </source>
</evidence>
<reference evidence="5" key="1">
    <citation type="submission" date="2021-01" db="EMBL/GenBank/DDBJ databases">
        <authorList>
            <person name="Li R."/>
            <person name="Bekaert M."/>
        </authorList>
    </citation>
    <scope>NUCLEOTIDE SEQUENCE</scope>
    <source>
        <strain evidence="5">Farmed</strain>
    </source>
</reference>
<feature type="compositionally biased region" description="Basic and acidic residues" evidence="3">
    <location>
        <begin position="1483"/>
        <end position="1541"/>
    </location>
</feature>
<dbReference type="CDD" id="cd12884">
    <property type="entry name" value="SPRY_hnRNP"/>
    <property type="match status" value="1"/>
</dbReference>
<feature type="compositionally biased region" description="Low complexity" evidence="3">
    <location>
        <begin position="1043"/>
        <end position="1071"/>
    </location>
</feature>
<feature type="compositionally biased region" description="Basic and acidic residues" evidence="3">
    <location>
        <begin position="1465"/>
        <end position="1476"/>
    </location>
</feature>
<evidence type="ECO:0000313" key="5">
    <source>
        <dbReference type="EMBL" id="CAE1294447.1"/>
    </source>
</evidence>
<feature type="compositionally biased region" description="Polar residues" evidence="3">
    <location>
        <begin position="954"/>
        <end position="967"/>
    </location>
</feature>
<proteinExistence type="predicted"/>
<feature type="compositionally biased region" description="Polar residues" evidence="3">
    <location>
        <begin position="1026"/>
        <end position="1036"/>
    </location>
</feature>
<dbReference type="GO" id="GO:0005634">
    <property type="term" value="C:nucleus"/>
    <property type="evidence" value="ECO:0007669"/>
    <property type="project" value="UniProtKB-SubCell"/>
</dbReference>
<feature type="compositionally biased region" description="Low complexity" evidence="3">
    <location>
        <begin position="904"/>
        <end position="939"/>
    </location>
</feature>
<feature type="compositionally biased region" description="Basic and acidic residues" evidence="3">
    <location>
        <begin position="1152"/>
        <end position="1419"/>
    </location>
</feature>
<dbReference type="Pfam" id="PF13671">
    <property type="entry name" value="AAA_33"/>
    <property type="match status" value="1"/>
</dbReference>
<feature type="compositionally biased region" description="Pro residues" evidence="3">
    <location>
        <begin position="1691"/>
        <end position="1700"/>
    </location>
</feature>
<feature type="compositionally biased region" description="Basic and acidic residues" evidence="3">
    <location>
        <begin position="1106"/>
        <end position="1115"/>
    </location>
</feature>
<evidence type="ECO:0000256" key="2">
    <source>
        <dbReference type="ARBA" id="ARBA00023242"/>
    </source>
</evidence>
<feature type="compositionally biased region" description="Pro residues" evidence="3">
    <location>
        <begin position="567"/>
        <end position="576"/>
    </location>
</feature>
<dbReference type="SUPFAM" id="SSF52540">
    <property type="entry name" value="P-loop containing nucleoside triphosphate hydrolases"/>
    <property type="match status" value="1"/>
</dbReference>
<protein>
    <submittedName>
        <fullName evidence="5">HNRNPUL1</fullName>
    </submittedName>
</protein>
<feature type="compositionally biased region" description="Low complexity" evidence="3">
    <location>
        <begin position="974"/>
        <end position="996"/>
    </location>
</feature>
<feature type="compositionally biased region" description="Low complexity" evidence="3">
    <location>
        <begin position="1003"/>
        <end position="1016"/>
    </location>
</feature>
<organism evidence="5 6">
    <name type="scientific">Acanthosepion pharaonis</name>
    <name type="common">Pharaoh cuttlefish</name>
    <name type="synonym">Sepia pharaonis</name>
    <dbReference type="NCBI Taxonomy" id="158019"/>
    <lineage>
        <taxon>Eukaryota</taxon>
        <taxon>Metazoa</taxon>
        <taxon>Spiralia</taxon>
        <taxon>Lophotrochozoa</taxon>
        <taxon>Mollusca</taxon>
        <taxon>Cephalopoda</taxon>
        <taxon>Coleoidea</taxon>
        <taxon>Decapodiformes</taxon>
        <taxon>Sepiida</taxon>
        <taxon>Sepiina</taxon>
        <taxon>Sepiidae</taxon>
        <taxon>Acanthosepion</taxon>
    </lineage>
</organism>
<dbReference type="PROSITE" id="PS50188">
    <property type="entry name" value="B302_SPRY"/>
    <property type="match status" value="1"/>
</dbReference>
<dbReference type="InterPro" id="IPR013320">
    <property type="entry name" value="ConA-like_dom_sf"/>
</dbReference>
<feature type="domain" description="B30.2/SPRY" evidence="4">
    <location>
        <begin position="101"/>
        <end position="301"/>
    </location>
</feature>
<feature type="region of interest" description="Disordered" evidence="3">
    <location>
        <begin position="509"/>
        <end position="1700"/>
    </location>
</feature>
<dbReference type="InterPro" id="IPR027417">
    <property type="entry name" value="P-loop_NTPase"/>
</dbReference>
<evidence type="ECO:0000256" key="3">
    <source>
        <dbReference type="SAM" id="MobiDB-lite"/>
    </source>
</evidence>
<feature type="compositionally biased region" description="Polar residues" evidence="3">
    <location>
        <begin position="1445"/>
        <end position="1464"/>
    </location>
</feature>
<feature type="compositionally biased region" description="Pro residues" evidence="3">
    <location>
        <begin position="739"/>
        <end position="750"/>
    </location>
</feature>
<dbReference type="GO" id="GO:0000380">
    <property type="term" value="P:alternative mRNA splicing, via spliceosome"/>
    <property type="evidence" value="ECO:0007669"/>
    <property type="project" value="TreeGrafter"/>
</dbReference>
<accession>A0A812D821</accession>
<dbReference type="InterPro" id="IPR001870">
    <property type="entry name" value="B30.2/SPRY"/>
</dbReference>
<dbReference type="PANTHER" id="PTHR12381:SF56">
    <property type="entry name" value="B30.2_SPRY DOMAIN-CONTAINING PROTEIN-RELATED"/>
    <property type="match status" value="1"/>
</dbReference>
<feature type="compositionally biased region" description="Low complexity" evidence="3">
    <location>
        <begin position="1420"/>
        <end position="1438"/>
    </location>
</feature>
<dbReference type="InterPro" id="IPR035778">
    <property type="entry name" value="SPRY_hnRNP_U"/>
</dbReference>
<feature type="compositionally biased region" description="Basic and acidic residues" evidence="3">
    <location>
        <begin position="509"/>
        <end position="528"/>
    </location>
</feature>
<keyword evidence="6" id="KW-1185">Reference proteome</keyword>
<feature type="compositionally biased region" description="Basic and acidic residues" evidence="3">
    <location>
        <begin position="80"/>
        <end position="90"/>
    </location>
</feature>
<feature type="compositionally biased region" description="Polar residues" evidence="3">
    <location>
        <begin position="788"/>
        <end position="850"/>
    </location>
</feature>
<evidence type="ECO:0000256" key="1">
    <source>
        <dbReference type="ARBA" id="ARBA00004123"/>
    </source>
</evidence>
<feature type="compositionally biased region" description="Gly residues" evidence="3">
    <location>
        <begin position="1648"/>
        <end position="1662"/>
    </location>
</feature>
<dbReference type="SUPFAM" id="SSF49899">
    <property type="entry name" value="Concanavalin A-like lectins/glucanases"/>
    <property type="match status" value="1"/>
</dbReference>
<feature type="compositionally biased region" description="Low complexity" evidence="3">
    <location>
        <begin position="716"/>
        <end position="726"/>
    </location>
</feature>
<dbReference type="InterPro" id="IPR003877">
    <property type="entry name" value="SPRY_dom"/>
</dbReference>